<accession>A0A1J1HXC6</accession>
<dbReference type="FunFam" id="3.40.50.720:FF:000047">
    <property type="entry name" value="NADP-dependent L-serine/L-allo-threonine dehydrogenase"/>
    <property type="match status" value="1"/>
</dbReference>
<keyword evidence="5" id="KW-1185">Reference proteome</keyword>
<dbReference type="PANTHER" id="PTHR43115">
    <property type="entry name" value="DEHYDROGENASE/REDUCTASE SDR FAMILY MEMBER 11"/>
    <property type="match status" value="1"/>
</dbReference>
<dbReference type="InterPro" id="IPR002347">
    <property type="entry name" value="SDR_fam"/>
</dbReference>
<evidence type="ECO:0000256" key="3">
    <source>
        <dbReference type="RuleBase" id="RU000363"/>
    </source>
</evidence>
<organism evidence="4 5">
    <name type="scientific">Clunio marinus</name>
    <dbReference type="NCBI Taxonomy" id="568069"/>
    <lineage>
        <taxon>Eukaryota</taxon>
        <taxon>Metazoa</taxon>
        <taxon>Ecdysozoa</taxon>
        <taxon>Arthropoda</taxon>
        <taxon>Hexapoda</taxon>
        <taxon>Insecta</taxon>
        <taxon>Pterygota</taxon>
        <taxon>Neoptera</taxon>
        <taxon>Endopterygota</taxon>
        <taxon>Diptera</taxon>
        <taxon>Nematocera</taxon>
        <taxon>Chironomoidea</taxon>
        <taxon>Chironomidae</taxon>
        <taxon>Clunio</taxon>
    </lineage>
</organism>
<dbReference type="SUPFAM" id="SSF51735">
    <property type="entry name" value="NAD(P)-binding Rossmann-fold domains"/>
    <property type="match status" value="1"/>
</dbReference>
<dbReference type="Gene3D" id="3.40.50.720">
    <property type="entry name" value="NAD(P)-binding Rossmann-like Domain"/>
    <property type="match status" value="1"/>
</dbReference>
<dbReference type="Proteomes" id="UP000183832">
    <property type="component" value="Unassembled WGS sequence"/>
</dbReference>
<dbReference type="InterPro" id="IPR036291">
    <property type="entry name" value="NAD(P)-bd_dom_sf"/>
</dbReference>
<dbReference type="PANTHER" id="PTHR43115:SF4">
    <property type="entry name" value="DEHYDROGENASE_REDUCTASE SDR FAMILY MEMBER 11"/>
    <property type="match status" value="1"/>
</dbReference>
<dbReference type="AlphaFoldDB" id="A0A1J1HXC6"/>
<dbReference type="GO" id="GO:0016616">
    <property type="term" value="F:oxidoreductase activity, acting on the CH-OH group of donors, NAD or NADP as acceptor"/>
    <property type="evidence" value="ECO:0007669"/>
    <property type="project" value="UniProtKB-ARBA"/>
</dbReference>
<evidence type="ECO:0000313" key="5">
    <source>
        <dbReference type="Proteomes" id="UP000183832"/>
    </source>
</evidence>
<evidence type="ECO:0000256" key="2">
    <source>
        <dbReference type="ARBA" id="ARBA00023002"/>
    </source>
</evidence>
<reference evidence="4 5" key="1">
    <citation type="submission" date="2015-04" db="EMBL/GenBank/DDBJ databases">
        <authorList>
            <person name="Syromyatnikov M.Y."/>
            <person name="Popov V.N."/>
        </authorList>
    </citation>
    <scope>NUCLEOTIDE SEQUENCE [LARGE SCALE GENOMIC DNA]</scope>
</reference>
<name>A0A1J1HXC6_9DIPT</name>
<dbReference type="STRING" id="568069.A0A1J1HXC6"/>
<comment type="similarity">
    <text evidence="1 3">Belongs to the short-chain dehydrogenases/reductases (SDR) family.</text>
</comment>
<dbReference type="OrthoDB" id="1933717at2759"/>
<dbReference type="PRINTS" id="PR00080">
    <property type="entry name" value="SDRFAMILY"/>
</dbReference>
<dbReference type="EMBL" id="CVRI01000021">
    <property type="protein sequence ID" value="CRK92004.1"/>
    <property type="molecule type" value="Genomic_DNA"/>
</dbReference>
<evidence type="ECO:0000313" key="4">
    <source>
        <dbReference type="EMBL" id="CRK92004.1"/>
    </source>
</evidence>
<dbReference type="PRINTS" id="PR00081">
    <property type="entry name" value="GDHRDH"/>
</dbReference>
<dbReference type="Pfam" id="PF00106">
    <property type="entry name" value="adh_short"/>
    <property type="match status" value="1"/>
</dbReference>
<sequence length="258" mass="28270">MEKWQGKVAVVTGASVGIGAELCRALVEAGMIVCGMSKRKDKMEAVRKNLVDKYVEVNFKCIECDIRDERQVAAAFKWIEDVCGGVDLLINNAGVITKGLLLDPKNTIELYRTMETNIIGLCLVTREAARLMKKRDQEEGTIGHIVNINSIFGHKIHACVPGTKPLNGMYPASKFAVTAITECVRQELLYLGTKIKCTSISPGLVEGDVGTLNTSHEMIKVMPKLTPQDVSDAVIYAISTPENVLIHELIIKPVGEFL</sequence>
<keyword evidence="2" id="KW-0560">Oxidoreductase</keyword>
<proteinExistence type="inferred from homology"/>
<protein>
    <submittedName>
        <fullName evidence="4">CLUMA_CG005584, isoform A</fullName>
    </submittedName>
</protein>
<gene>
    <name evidence="4" type="primary">putative Dehydrogenase</name>
    <name evidence="4" type="synonym">reductase SDR family member 11</name>
    <name evidence="4" type="ORF">CLUMA_CG005584</name>
</gene>
<evidence type="ECO:0000256" key="1">
    <source>
        <dbReference type="ARBA" id="ARBA00006484"/>
    </source>
</evidence>